<dbReference type="EMBL" id="BARV01041830">
    <property type="protein sequence ID" value="GAI54421.1"/>
    <property type="molecule type" value="Genomic_DNA"/>
</dbReference>
<name>X1QHX7_9ZZZZ</name>
<dbReference type="AlphaFoldDB" id="X1QHX7"/>
<gene>
    <name evidence="1" type="ORF">S06H3_63154</name>
</gene>
<comment type="caution">
    <text evidence="1">The sequence shown here is derived from an EMBL/GenBank/DDBJ whole genome shotgun (WGS) entry which is preliminary data.</text>
</comment>
<protein>
    <submittedName>
        <fullName evidence="1">Uncharacterized protein</fullName>
    </submittedName>
</protein>
<organism evidence="1">
    <name type="scientific">marine sediment metagenome</name>
    <dbReference type="NCBI Taxonomy" id="412755"/>
    <lineage>
        <taxon>unclassified sequences</taxon>
        <taxon>metagenomes</taxon>
        <taxon>ecological metagenomes</taxon>
    </lineage>
</organism>
<accession>X1QHX7</accession>
<feature type="non-terminal residue" evidence="1">
    <location>
        <position position="140"/>
    </location>
</feature>
<evidence type="ECO:0000313" key="1">
    <source>
        <dbReference type="EMBL" id="GAI54421.1"/>
    </source>
</evidence>
<proteinExistence type="predicted"/>
<feature type="non-terminal residue" evidence="1">
    <location>
        <position position="1"/>
    </location>
</feature>
<sequence length="140" mass="16424">QAEYDYAPANIKPSIAANFNKLVGQHSDLIKQLQSDIGKRDQIITTEYKQAFKKYKQLTGLPGEPGYETPLPKPKSFWDIGKDPKMMELHRINFESFKLWFKELKESKDKIAFFKGEGQSPELKELRKQYKEKAPYMYEK</sequence>
<reference evidence="1" key="1">
    <citation type="journal article" date="2014" name="Front. Microbiol.">
        <title>High frequency of phylogenetically diverse reductive dehalogenase-homologous genes in deep subseafloor sedimentary metagenomes.</title>
        <authorList>
            <person name="Kawai M."/>
            <person name="Futagami T."/>
            <person name="Toyoda A."/>
            <person name="Takaki Y."/>
            <person name="Nishi S."/>
            <person name="Hori S."/>
            <person name="Arai W."/>
            <person name="Tsubouchi T."/>
            <person name="Morono Y."/>
            <person name="Uchiyama I."/>
            <person name="Ito T."/>
            <person name="Fujiyama A."/>
            <person name="Inagaki F."/>
            <person name="Takami H."/>
        </authorList>
    </citation>
    <scope>NUCLEOTIDE SEQUENCE</scope>
    <source>
        <strain evidence="1">Expedition CK06-06</strain>
    </source>
</reference>